<sequence length="457" mass="51834">MLYCLSDRHSNLSHGNSATRTKILAPAASLCSYLHGELRRGYRLEEQRYEERRAKFYAFFRIPRELERFVGYGFLQCADAFLSVLTLLPVRFTLAAGFLGARMLRRRRLQPAEACDLLKGLVLLGTWLLAAQVDTSMLYHIVKSQSVIKLYIFFNMLEALPRPLQVADKLFSSFGQDILDALLWTATEPRRRRAHRRLGLLAHLALALAYVLLHCLLVMLQATTLSVAINSQNKALLTIMMSNNVSLSRWESASGQLPKTDPISSLQFVELKGMVFKKFAKNNLFQMACSDVRERFHYVVLLLVVIVQTMREYSWRQEQLWSLLGDCLLVLLAEVMVDWVKHAFVTRFNAISWQVYREYLTSLAYDLASSKLRTAPSDHGDLVSRRLGFTPLPLAALVLRVLAFPCSVRLAVLAYLCAKVLLNLVLLTRACSLVEEHRQSLMGGTSPDTETEGPEAE</sequence>
<evidence type="ECO:0008006" key="9">
    <source>
        <dbReference type="Google" id="ProtNLM"/>
    </source>
</evidence>
<organism evidence="7 8">
    <name type="scientific">Haemaphysalis longicornis</name>
    <name type="common">Bush tick</name>
    <dbReference type="NCBI Taxonomy" id="44386"/>
    <lineage>
        <taxon>Eukaryota</taxon>
        <taxon>Metazoa</taxon>
        <taxon>Ecdysozoa</taxon>
        <taxon>Arthropoda</taxon>
        <taxon>Chelicerata</taxon>
        <taxon>Arachnida</taxon>
        <taxon>Acari</taxon>
        <taxon>Parasitiformes</taxon>
        <taxon>Ixodida</taxon>
        <taxon>Ixodoidea</taxon>
        <taxon>Ixodidae</taxon>
        <taxon>Haemaphysalinae</taxon>
        <taxon>Haemaphysalis</taxon>
    </lineage>
</organism>
<reference evidence="7 8" key="1">
    <citation type="journal article" date="2020" name="Cell">
        <title>Large-Scale Comparative Analyses of Tick Genomes Elucidate Their Genetic Diversity and Vector Capacities.</title>
        <authorList>
            <consortium name="Tick Genome and Microbiome Consortium (TIGMIC)"/>
            <person name="Jia N."/>
            <person name="Wang J."/>
            <person name="Shi W."/>
            <person name="Du L."/>
            <person name="Sun Y."/>
            <person name="Zhan W."/>
            <person name="Jiang J.F."/>
            <person name="Wang Q."/>
            <person name="Zhang B."/>
            <person name="Ji P."/>
            <person name="Bell-Sakyi L."/>
            <person name="Cui X.M."/>
            <person name="Yuan T.T."/>
            <person name="Jiang B.G."/>
            <person name="Yang W.F."/>
            <person name="Lam T.T."/>
            <person name="Chang Q.C."/>
            <person name="Ding S.J."/>
            <person name="Wang X.J."/>
            <person name="Zhu J.G."/>
            <person name="Ruan X.D."/>
            <person name="Zhao L."/>
            <person name="Wei J.T."/>
            <person name="Ye R.Z."/>
            <person name="Que T.C."/>
            <person name="Du C.H."/>
            <person name="Zhou Y.H."/>
            <person name="Cheng J.X."/>
            <person name="Dai P.F."/>
            <person name="Guo W.B."/>
            <person name="Han X.H."/>
            <person name="Huang E.J."/>
            <person name="Li L.F."/>
            <person name="Wei W."/>
            <person name="Gao Y.C."/>
            <person name="Liu J.Z."/>
            <person name="Shao H.Z."/>
            <person name="Wang X."/>
            <person name="Wang C.C."/>
            <person name="Yang T.C."/>
            <person name="Huo Q.B."/>
            <person name="Li W."/>
            <person name="Chen H.Y."/>
            <person name="Chen S.E."/>
            <person name="Zhou L.G."/>
            <person name="Ni X.B."/>
            <person name="Tian J.H."/>
            <person name="Sheng Y."/>
            <person name="Liu T."/>
            <person name="Pan Y.S."/>
            <person name="Xia L.Y."/>
            <person name="Li J."/>
            <person name="Zhao F."/>
            <person name="Cao W.C."/>
        </authorList>
    </citation>
    <scope>NUCLEOTIDE SEQUENCE [LARGE SCALE GENOMIC DNA]</scope>
    <source>
        <strain evidence="7">HaeL-2018</strain>
    </source>
</reference>
<feature type="transmembrane region" description="Helical" evidence="6">
    <location>
        <begin position="80"/>
        <end position="101"/>
    </location>
</feature>
<accession>A0A9J6G1G9</accession>
<evidence type="ECO:0000313" key="8">
    <source>
        <dbReference type="Proteomes" id="UP000821853"/>
    </source>
</evidence>
<dbReference type="PANTHER" id="PTHR13317:SF4">
    <property type="entry name" value="TRANSMEMBRANE ANTERIOR POSTERIOR TRANSFORMATION PROTEIN 1 HOMOLOG"/>
    <property type="match status" value="1"/>
</dbReference>
<evidence type="ECO:0000256" key="2">
    <source>
        <dbReference type="ARBA" id="ARBA00008803"/>
    </source>
</evidence>
<keyword evidence="4 6" id="KW-1133">Transmembrane helix</keyword>
<dbReference type="OMA" id="TRGFHDK"/>
<evidence type="ECO:0000256" key="1">
    <source>
        <dbReference type="ARBA" id="ARBA00004141"/>
    </source>
</evidence>
<keyword evidence="3 6" id="KW-0812">Transmembrane</keyword>
<dbReference type="Proteomes" id="UP000821853">
    <property type="component" value="Chromosome 2"/>
</dbReference>
<dbReference type="InterPro" id="IPR008010">
    <property type="entry name" value="Tatp1"/>
</dbReference>
<keyword evidence="8" id="KW-1185">Reference proteome</keyword>
<evidence type="ECO:0000256" key="5">
    <source>
        <dbReference type="ARBA" id="ARBA00023136"/>
    </source>
</evidence>
<gene>
    <name evidence="7" type="ORF">HPB48_018898</name>
</gene>
<proteinExistence type="inferred from homology"/>
<dbReference type="GO" id="GO:0005789">
    <property type="term" value="C:endoplasmic reticulum membrane"/>
    <property type="evidence" value="ECO:0007669"/>
    <property type="project" value="TreeGrafter"/>
</dbReference>
<comment type="caution">
    <text evidence="7">The sequence shown here is derived from an EMBL/GenBank/DDBJ whole genome shotgun (WGS) entry which is preliminary data.</text>
</comment>
<dbReference type="OrthoDB" id="29023at2759"/>
<evidence type="ECO:0000313" key="7">
    <source>
        <dbReference type="EMBL" id="KAH9369149.1"/>
    </source>
</evidence>
<dbReference type="PANTHER" id="PTHR13317">
    <property type="entry name" value="TRANSMEMBRANE ANTERIOR POSTERIOR TRANSFORMATION PROTEIN 1 HOMOLOG"/>
    <property type="match status" value="1"/>
</dbReference>
<comment type="similarity">
    <text evidence="2">Belongs to the TAPT1 family.</text>
</comment>
<dbReference type="VEuPathDB" id="VectorBase:HLOH_055092"/>
<evidence type="ECO:0000256" key="3">
    <source>
        <dbReference type="ARBA" id="ARBA00022692"/>
    </source>
</evidence>
<feature type="transmembrane region" description="Helical" evidence="6">
    <location>
        <begin position="200"/>
        <end position="220"/>
    </location>
</feature>
<dbReference type="EMBL" id="JABSTR010000004">
    <property type="protein sequence ID" value="KAH9369149.1"/>
    <property type="molecule type" value="Genomic_DNA"/>
</dbReference>
<dbReference type="GO" id="GO:0036064">
    <property type="term" value="C:ciliary basal body"/>
    <property type="evidence" value="ECO:0007669"/>
    <property type="project" value="TreeGrafter"/>
</dbReference>
<dbReference type="AlphaFoldDB" id="A0A9J6G1G9"/>
<dbReference type="Pfam" id="PF05346">
    <property type="entry name" value="DUF747"/>
    <property type="match status" value="2"/>
</dbReference>
<dbReference type="GO" id="GO:0045724">
    <property type="term" value="P:positive regulation of cilium assembly"/>
    <property type="evidence" value="ECO:0007669"/>
    <property type="project" value="TreeGrafter"/>
</dbReference>
<evidence type="ECO:0000256" key="6">
    <source>
        <dbReference type="SAM" id="Phobius"/>
    </source>
</evidence>
<name>A0A9J6G1G9_HAELO</name>
<comment type="subcellular location">
    <subcellularLocation>
        <location evidence="1">Membrane</location>
        <topology evidence="1">Multi-pass membrane protein</topology>
    </subcellularLocation>
</comment>
<evidence type="ECO:0000256" key="4">
    <source>
        <dbReference type="ARBA" id="ARBA00022989"/>
    </source>
</evidence>
<keyword evidence="5 6" id="KW-0472">Membrane</keyword>
<protein>
    <recommendedName>
        <fullName evidence="9">Transmembrane anterior posterior transformation protein 1</fullName>
    </recommendedName>
</protein>